<keyword evidence="1" id="KW-0472">Membrane</keyword>
<gene>
    <name evidence="2" type="ORF">DCM90_06895</name>
</gene>
<evidence type="ECO:0000313" key="2">
    <source>
        <dbReference type="EMBL" id="PWF99782.1"/>
    </source>
</evidence>
<organism evidence="2 3">
    <name type="scientific">Levilactobacillus bambusae</name>
    <dbReference type="NCBI Taxonomy" id="2024736"/>
    <lineage>
        <taxon>Bacteria</taxon>
        <taxon>Bacillati</taxon>
        <taxon>Bacillota</taxon>
        <taxon>Bacilli</taxon>
        <taxon>Lactobacillales</taxon>
        <taxon>Lactobacillaceae</taxon>
        <taxon>Levilactobacillus</taxon>
    </lineage>
</organism>
<keyword evidence="1" id="KW-1133">Transmembrane helix</keyword>
<keyword evidence="3" id="KW-1185">Reference proteome</keyword>
<dbReference type="RefSeq" id="WP_109250637.1">
    <property type="nucleotide sequence ID" value="NZ_QCXQ01000003.1"/>
</dbReference>
<feature type="transmembrane region" description="Helical" evidence="1">
    <location>
        <begin position="179"/>
        <end position="199"/>
    </location>
</feature>
<name>A0A2V1MYD7_9LACO</name>
<dbReference type="EMBL" id="QCXQ01000003">
    <property type="protein sequence ID" value="PWF99782.1"/>
    <property type="molecule type" value="Genomic_DNA"/>
</dbReference>
<protein>
    <recommendedName>
        <fullName evidence="4">Capsular polysaccharide biosynthesis protein CpsC</fullName>
    </recommendedName>
</protein>
<reference evidence="2 3" key="1">
    <citation type="journal article" date="2018" name="Int. J. Syst. Evol. Microbiol.">
        <title>Lactobacillus bambusae sp. nov., isolated from a traditional fermented Ma-bamboo shoots of Taiwan.</title>
        <authorList>
            <person name="Wang L.-T."/>
        </authorList>
    </citation>
    <scope>NUCLEOTIDE SEQUENCE [LARGE SCALE GENOMIC DNA]</scope>
    <source>
        <strain evidence="2 3">BS-W1</strain>
    </source>
</reference>
<proteinExistence type="predicted"/>
<sequence>MIKIDLSKKIKLIRQWWLFVMMCGVLGALIGAGLNFWMVKTTYMSTMQMNIYHPRDEFKSSNAFQKQKQQDIKNIRDYGIMIHSPGLLKKVKKESLYNGQKVNLINLSQSLTYSIKPNTTKINVSAVSTSIPVAQTSVKALAKQLMYTLKMADSSLQISVRYGRHYSSPTIKHGKLSTIAYSTFTGLTMGICYVILMELDVFSIRFKRGH</sequence>
<dbReference type="AlphaFoldDB" id="A0A2V1MYD7"/>
<keyword evidence="1" id="KW-0812">Transmembrane</keyword>
<accession>A0A2V1MYD7</accession>
<dbReference type="Proteomes" id="UP000245080">
    <property type="component" value="Unassembled WGS sequence"/>
</dbReference>
<evidence type="ECO:0008006" key="4">
    <source>
        <dbReference type="Google" id="ProtNLM"/>
    </source>
</evidence>
<comment type="caution">
    <text evidence="2">The sequence shown here is derived from an EMBL/GenBank/DDBJ whole genome shotgun (WGS) entry which is preliminary data.</text>
</comment>
<feature type="transmembrane region" description="Helical" evidence="1">
    <location>
        <begin position="16"/>
        <end position="39"/>
    </location>
</feature>
<evidence type="ECO:0000313" key="3">
    <source>
        <dbReference type="Proteomes" id="UP000245080"/>
    </source>
</evidence>
<evidence type="ECO:0000256" key="1">
    <source>
        <dbReference type="SAM" id="Phobius"/>
    </source>
</evidence>